<evidence type="ECO:0000313" key="11">
    <source>
        <dbReference type="EMBL" id="KAJ9149302.1"/>
    </source>
</evidence>
<dbReference type="Gene3D" id="1.10.1200.10">
    <property type="entry name" value="ACP-like"/>
    <property type="match status" value="1"/>
</dbReference>
<dbReference type="PROSITE" id="PS00012">
    <property type="entry name" value="PHOSPHOPANTETHEINE"/>
    <property type="match status" value="1"/>
</dbReference>
<dbReference type="SUPFAM" id="SSF51735">
    <property type="entry name" value="NAD(P)-binding Rossmann-fold domains"/>
    <property type="match status" value="2"/>
</dbReference>
<evidence type="ECO:0000259" key="9">
    <source>
        <dbReference type="PROSITE" id="PS52004"/>
    </source>
</evidence>
<dbReference type="PROSITE" id="PS50075">
    <property type="entry name" value="CARRIER"/>
    <property type="match status" value="1"/>
</dbReference>
<dbReference type="Pfam" id="PF02801">
    <property type="entry name" value="Ketoacyl-synt_C"/>
    <property type="match status" value="1"/>
</dbReference>
<accession>A0AA38RWH7</accession>
<evidence type="ECO:0000256" key="3">
    <source>
        <dbReference type="ARBA" id="ARBA00022679"/>
    </source>
</evidence>
<dbReference type="InterPro" id="IPR006162">
    <property type="entry name" value="Ppantetheine_attach_site"/>
</dbReference>
<dbReference type="PANTHER" id="PTHR43775">
    <property type="entry name" value="FATTY ACID SYNTHASE"/>
    <property type="match status" value="1"/>
</dbReference>
<keyword evidence="3" id="KW-0808">Transferase</keyword>
<dbReference type="InterPro" id="IPR014043">
    <property type="entry name" value="Acyl_transferase_dom"/>
</dbReference>
<dbReference type="InterPro" id="IPR014030">
    <property type="entry name" value="Ketoacyl_synth_N"/>
</dbReference>
<dbReference type="InterPro" id="IPR049900">
    <property type="entry name" value="PKS_mFAS_DH"/>
</dbReference>
<dbReference type="SMART" id="SM00826">
    <property type="entry name" value="PKS_DH"/>
    <property type="match status" value="1"/>
</dbReference>
<dbReference type="InterPro" id="IPR001227">
    <property type="entry name" value="Ac_transferase_dom_sf"/>
</dbReference>
<feature type="compositionally biased region" description="Polar residues" evidence="7">
    <location>
        <begin position="2124"/>
        <end position="2136"/>
    </location>
</feature>
<dbReference type="Gene3D" id="3.40.50.150">
    <property type="entry name" value="Vaccinia Virus protein VP39"/>
    <property type="match status" value="1"/>
</dbReference>
<dbReference type="GO" id="GO:0004312">
    <property type="term" value="F:fatty acid synthase activity"/>
    <property type="evidence" value="ECO:0007669"/>
    <property type="project" value="TreeGrafter"/>
</dbReference>
<sequence>MSCRHSQPEPIAIVGSSCRFAGGATSPSKLWSLLSNPKDLSKEVPSNRFNVKGFYHPDGEYHGTTNSPKAYWLEQDHRIFDASFFNITPKEAEAIDPQQRMLLEVVYEALESAGYTLQQYAGNNVSVFAGVMTADYDTLSQRDDLTASQYYATVALHQAVLSLRSQESVMACVAGANLMITPEQFIVESDLHMLSPTGHCRMWDAGADGYARGEGVAVLFVKTLNRALADGDRIEAVIRETGVNSDGRTKGITMPSPEAQASLIRDTYRRAGLNPRDPSERCQYFEAHGTGTLAGDPREAAAIDEAFFGDDRRDPIADRQHSESGKLFVGSVKTVIGHTEGAAGLAGILKVVQGMKNGAVPPNLHFQTLNPSVAPFYSCLRIPTTLMPWPSLPPDRPLRASVNSFGFGGTNAHAIVERLAVTASSVPEVIQALDDLIESTSNSQSPALGMRSQPHHGPIRILGVFTGQGAQWATMSKDLFCLSDVYRRSIRTLDAILKGLPQPPDWFLEEQILADPDMSSVNIASVSQPLCTALQIALVDLLSNLGVSFDCVIGHSSGEIAAAYAAGRLTARDALLISYYRGLYTSLTSGEGGVKGCMLAAGISRTDATELCNQEEYRGRICVAAHNAPSSVTISGDADAVHRVRDELSKRGKFAKLLTVDTAYHSPRMEKPAAEYMRALATCEISPLEQGNGAAWISTLYGKVAEIDTRELVSAYWRDNMIEPVLFYEAVEEALHEFQPFDCAIEVGPQPVLKGPTIQTMKATTGKEIPYSSLLRRSRDDGLAVSDFLAFMWTSFGPDAVNIRSFVEKSSQPELPWCQLDNMPSYQWDHSQVYYRESRISRQYHFRTHGPHELLGVRTHDDNDFELRWRNILKLEKVPWIEGHKFQGQALLPASAYCVMAFDAAQVVLGDRSASLIELQHLHFLSGITLEHGTQGVELLFSLSILPPPQERQPHSTIEATFTLTSTAVTSDGTASMRKNFEGRLRIVLGDPSRDALPPRQISRAETLAVDPEAFYSMMSGIGLDYSGPFKAIEAMDRRYNFSSATLKRFHGEDTTTLGTSPARLDACLQSAYATFASPGDNALWTSFLPRTISTMRFNVALSNERPPDAAMHVDTHLTDVQNITSASATTISTDVCIFNSSGEMEIQVEGLVVASFAATRPENDYELYLHTVMDVDPEDEILTASEDTAAESDPFLVESCHRVASFYLPHGLEPSSPSPIISPPLLGLQEHTSIAISKHQWQRDTEDSLERFVKTSPYFSTLDFIRTLGKNLPDALPGMLPAVVHEGQQLHFFQTHLSRVVQQISHRYPRMRVLGMTDPEFGVTEYVLEGLKNAFISYTVGFDSEKNLWDRLPQSEAMRRKISTENLNTKEGMDSHLALTPPYDMLILSVSLMQGQSTLVALKNVRHMMKPGGFLLLINSSISSLKQRLERCTGPRGSRPGILLTPPDWPDVLDTCDFVRAVSLARSLDDVDAALAASCTSIIILADLDEPVLSSLTEERLETLKSLFRPEMVILWVTLNARDRSPDQAASFGFSRTILAETPGLVLQMLDLDTLKGCSQTVAEAFARLALTDVAIKSKEGDLLWSVEPEIHVEDGRRLVPRVLPWKPGNDRVNTPRRIVSSTVNSLKSCIEITSSKSREGSMEYSARLNDALLASEDSGQVHLQVHYSSVEMIKIACTYQFHVCIGHDVNDKHGDNIFVALSQSNASFAKVPLGAAYPVSSTNLDLEVFSSVLLRYLVSLTLVDSVKEMNIVLVEPDELLVECAREVMSGRGSTVKVCCTTRRADMKDKDRTTFFHPLATAREMTSIFSKDGAAVFDFLPQGADLSKKIMDFLPENCQYHSRSSMLIPVKPLIEENLLNSQKTYVLIGMTRDFGQSICTLFIKHGARNIVVASRNPDMHPVWKDELCAQGADVRIERLDVTNLDDVMTFKDRLVESMPPVAGVVNGAMVLDDRVFSQMDLETFNRVMRPKTVGSKNLDVTFDSPDMEFFIMTSSFAAIGGHAGQSNYASANMYMNGLAANRRKRGLAGSVLNIGVIYGVGLLARERHDIYGGLEREGYPPISERDIHHMFLEAIVAGRPVSGQTMDITTGLRRFRVDDPNPLHWHRDPRFSHYTVPGEDADNTTGDSSSGSAQKRSVKEMIEEAQTVEDVAAVLLPCFARRLEELLHLPTDNVDGRYSIAELGIDSLVAVEVRSWIYKTVGRDVPVLKILGSASIERLCQDIAEQLISEREGLRTAGDGAKQPEVARSRSGSTTDEERDGLSALISSAVSEVAPL</sequence>
<evidence type="ECO:0000259" key="8">
    <source>
        <dbReference type="PROSITE" id="PS50075"/>
    </source>
</evidence>
<dbReference type="InterPro" id="IPR057326">
    <property type="entry name" value="KR_dom"/>
</dbReference>
<feature type="active site" description="Proton acceptor; for dehydratase activity" evidence="6">
    <location>
        <position position="884"/>
    </location>
</feature>
<dbReference type="Pfam" id="PF00109">
    <property type="entry name" value="ketoacyl-synt"/>
    <property type="match status" value="2"/>
</dbReference>
<feature type="region of interest" description="N-terminal hotdog fold" evidence="6">
    <location>
        <begin position="852"/>
        <end position="992"/>
    </location>
</feature>
<dbReference type="InterPro" id="IPR016036">
    <property type="entry name" value="Malonyl_transacylase_ACP-bd"/>
</dbReference>
<keyword evidence="12" id="KW-1185">Reference proteome</keyword>
<dbReference type="Pfam" id="PF23297">
    <property type="entry name" value="ACP_SdgA_C"/>
    <property type="match status" value="1"/>
</dbReference>
<keyword evidence="5" id="KW-0511">Multifunctional enzyme</keyword>
<name>A0AA38RWH7_9PEZI</name>
<dbReference type="Gene3D" id="3.40.50.720">
    <property type="entry name" value="NAD(P)-binding Rossmann-like Domain"/>
    <property type="match status" value="1"/>
</dbReference>
<dbReference type="SUPFAM" id="SSF47336">
    <property type="entry name" value="ACP-like"/>
    <property type="match status" value="1"/>
</dbReference>
<keyword evidence="1" id="KW-0596">Phosphopantetheine</keyword>
<evidence type="ECO:0000256" key="4">
    <source>
        <dbReference type="ARBA" id="ARBA00023002"/>
    </source>
</evidence>
<evidence type="ECO:0000256" key="6">
    <source>
        <dbReference type="PROSITE-ProRule" id="PRU01363"/>
    </source>
</evidence>
<dbReference type="PROSITE" id="PS52004">
    <property type="entry name" value="KS3_2"/>
    <property type="match status" value="1"/>
</dbReference>
<dbReference type="GO" id="GO:0006633">
    <property type="term" value="P:fatty acid biosynthetic process"/>
    <property type="evidence" value="ECO:0007669"/>
    <property type="project" value="TreeGrafter"/>
</dbReference>
<dbReference type="SUPFAM" id="SSF53901">
    <property type="entry name" value="Thiolase-like"/>
    <property type="match status" value="1"/>
</dbReference>
<proteinExistence type="predicted"/>
<dbReference type="InterPro" id="IPR020841">
    <property type="entry name" value="PKS_Beta-ketoAc_synthase_dom"/>
</dbReference>
<evidence type="ECO:0000259" key="10">
    <source>
        <dbReference type="PROSITE" id="PS52019"/>
    </source>
</evidence>
<dbReference type="SMART" id="SM00825">
    <property type="entry name" value="PKS_KS"/>
    <property type="match status" value="1"/>
</dbReference>
<dbReference type="InterPro" id="IPR036291">
    <property type="entry name" value="NAD(P)-bd_dom_sf"/>
</dbReference>
<dbReference type="SMART" id="SM00822">
    <property type="entry name" value="PKS_KR"/>
    <property type="match status" value="1"/>
</dbReference>
<evidence type="ECO:0000256" key="2">
    <source>
        <dbReference type="ARBA" id="ARBA00022553"/>
    </source>
</evidence>
<dbReference type="GO" id="GO:0044550">
    <property type="term" value="P:secondary metabolite biosynthetic process"/>
    <property type="evidence" value="ECO:0007669"/>
    <property type="project" value="TreeGrafter"/>
</dbReference>
<dbReference type="InterPro" id="IPR009081">
    <property type="entry name" value="PP-bd_ACP"/>
</dbReference>
<comment type="caution">
    <text evidence="11">The sequence shown here is derived from an EMBL/GenBank/DDBJ whole genome shotgun (WGS) entry which is preliminary data.</text>
</comment>
<evidence type="ECO:0000256" key="1">
    <source>
        <dbReference type="ARBA" id="ARBA00022450"/>
    </source>
</evidence>
<reference evidence="11" key="1">
    <citation type="submission" date="2022-07" db="EMBL/GenBank/DDBJ databases">
        <title>Fungi with potential for degradation of polypropylene.</title>
        <authorList>
            <person name="Gostincar C."/>
        </authorList>
    </citation>
    <scope>NUCLEOTIDE SEQUENCE</scope>
    <source>
        <strain evidence="11">EXF-13308</strain>
    </source>
</reference>
<dbReference type="Proteomes" id="UP001174694">
    <property type="component" value="Unassembled WGS sequence"/>
</dbReference>
<organism evidence="11 12">
    <name type="scientific">Pleurostoma richardsiae</name>
    <dbReference type="NCBI Taxonomy" id="41990"/>
    <lineage>
        <taxon>Eukaryota</taxon>
        <taxon>Fungi</taxon>
        <taxon>Dikarya</taxon>
        <taxon>Ascomycota</taxon>
        <taxon>Pezizomycotina</taxon>
        <taxon>Sordariomycetes</taxon>
        <taxon>Sordariomycetidae</taxon>
        <taxon>Calosphaeriales</taxon>
        <taxon>Pleurostomataceae</taxon>
        <taxon>Pleurostoma</taxon>
    </lineage>
</organism>
<dbReference type="Pfam" id="PF21089">
    <property type="entry name" value="PKS_DH_N"/>
    <property type="match status" value="1"/>
</dbReference>
<gene>
    <name evidence="11" type="ORF">NKR23_g4248</name>
</gene>
<dbReference type="InterPro" id="IPR049551">
    <property type="entry name" value="PKS_DH_C"/>
</dbReference>
<feature type="region of interest" description="Disordered" evidence="7">
    <location>
        <begin position="2235"/>
        <end position="2264"/>
    </location>
</feature>
<dbReference type="GO" id="GO:0031177">
    <property type="term" value="F:phosphopantetheine binding"/>
    <property type="evidence" value="ECO:0007669"/>
    <property type="project" value="InterPro"/>
</dbReference>
<dbReference type="EMBL" id="JANBVO010000010">
    <property type="protein sequence ID" value="KAJ9149302.1"/>
    <property type="molecule type" value="Genomic_DNA"/>
</dbReference>
<dbReference type="InterPro" id="IPR049552">
    <property type="entry name" value="PKS_DH_N"/>
</dbReference>
<dbReference type="Pfam" id="PF00698">
    <property type="entry name" value="Acyl_transf_1"/>
    <property type="match status" value="1"/>
</dbReference>
<dbReference type="Pfam" id="PF14765">
    <property type="entry name" value="PS-DH"/>
    <property type="match status" value="1"/>
</dbReference>
<feature type="active site" description="Proton donor; for dehydratase activity" evidence="6">
    <location>
        <position position="1066"/>
    </location>
</feature>
<feature type="domain" description="Carrier" evidence="8">
    <location>
        <begin position="2150"/>
        <end position="2228"/>
    </location>
</feature>
<dbReference type="InterPro" id="IPR050091">
    <property type="entry name" value="PKS_NRPS_Biosynth_Enz"/>
</dbReference>
<dbReference type="PANTHER" id="PTHR43775:SF20">
    <property type="entry name" value="HYBRID PKS-NRPS SYNTHETASE APDA"/>
    <property type="match status" value="1"/>
</dbReference>
<dbReference type="GO" id="GO:0016491">
    <property type="term" value="F:oxidoreductase activity"/>
    <property type="evidence" value="ECO:0007669"/>
    <property type="project" value="UniProtKB-KW"/>
</dbReference>
<dbReference type="SUPFAM" id="SSF52151">
    <property type="entry name" value="FabD/lysophospholipase-like"/>
    <property type="match status" value="1"/>
</dbReference>
<evidence type="ECO:0000313" key="12">
    <source>
        <dbReference type="Proteomes" id="UP001174694"/>
    </source>
</evidence>
<keyword evidence="2" id="KW-0597">Phosphoprotein</keyword>
<dbReference type="InterPro" id="IPR029063">
    <property type="entry name" value="SAM-dependent_MTases_sf"/>
</dbReference>
<dbReference type="InterPro" id="IPR016035">
    <property type="entry name" value="Acyl_Trfase/lysoPLipase"/>
</dbReference>
<dbReference type="InterPro" id="IPR014031">
    <property type="entry name" value="Ketoacyl_synth_C"/>
</dbReference>
<dbReference type="SUPFAM" id="SSF55048">
    <property type="entry name" value="Probable ACP-binding domain of malonyl-CoA ACP transacylase"/>
    <property type="match status" value="1"/>
</dbReference>
<dbReference type="InterPro" id="IPR020807">
    <property type="entry name" value="PKS_DH"/>
</dbReference>
<dbReference type="InterPro" id="IPR020806">
    <property type="entry name" value="PKS_PP-bd"/>
</dbReference>
<dbReference type="InterPro" id="IPR013968">
    <property type="entry name" value="PKS_KR"/>
</dbReference>
<dbReference type="Pfam" id="PF08659">
    <property type="entry name" value="KR"/>
    <property type="match status" value="1"/>
</dbReference>
<dbReference type="SMART" id="SM00827">
    <property type="entry name" value="PKS_AT"/>
    <property type="match status" value="1"/>
</dbReference>
<evidence type="ECO:0000256" key="7">
    <source>
        <dbReference type="SAM" id="MobiDB-lite"/>
    </source>
</evidence>
<dbReference type="InterPro" id="IPR042104">
    <property type="entry name" value="PKS_dehydratase_sf"/>
</dbReference>
<dbReference type="Gene3D" id="3.40.47.10">
    <property type="match status" value="2"/>
</dbReference>
<feature type="domain" description="PKS/mFAS DH" evidence="10">
    <location>
        <begin position="852"/>
        <end position="1163"/>
    </location>
</feature>
<dbReference type="SMART" id="SM00823">
    <property type="entry name" value="PKS_PP"/>
    <property type="match status" value="1"/>
</dbReference>
<keyword evidence="4" id="KW-0560">Oxidoreductase</keyword>
<protein>
    <submittedName>
        <fullName evidence="11">Beta-ketoacyl synthase domain-containing protein</fullName>
    </submittedName>
</protein>
<dbReference type="CDD" id="cd00833">
    <property type="entry name" value="PKS"/>
    <property type="match status" value="1"/>
</dbReference>
<dbReference type="Gene3D" id="3.40.366.10">
    <property type="entry name" value="Malonyl-Coenzyme A Acyl Carrier Protein, domain 2"/>
    <property type="match status" value="1"/>
</dbReference>
<evidence type="ECO:0000256" key="5">
    <source>
        <dbReference type="ARBA" id="ARBA00023268"/>
    </source>
</evidence>
<dbReference type="InterPro" id="IPR036736">
    <property type="entry name" value="ACP-like_sf"/>
</dbReference>
<feature type="region of interest" description="C-terminal hotdog fold" evidence="6">
    <location>
        <begin position="1007"/>
        <end position="1163"/>
    </location>
</feature>
<dbReference type="PROSITE" id="PS52019">
    <property type="entry name" value="PKS_MFAS_DH"/>
    <property type="match status" value="1"/>
</dbReference>
<feature type="domain" description="Ketosynthase family 3 (KS3)" evidence="9">
    <location>
        <begin position="8"/>
        <end position="418"/>
    </location>
</feature>
<feature type="region of interest" description="Disordered" evidence="7">
    <location>
        <begin position="2109"/>
        <end position="2140"/>
    </location>
</feature>
<dbReference type="Gene3D" id="3.10.129.110">
    <property type="entry name" value="Polyketide synthase dehydratase"/>
    <property type="match status" value="1"/>
</dbReference>
<dbReference type="InterPro" id="IPR016039">
    <property type="entry name" value="Thiolase-like"/>
</dbReference>